<gene>
    <name evidence="6" type="ORF">KC01_LOCUS13160</name>
</gene>
<reference evidence="6 7" key="1">
    <citation type="submission" date="2024-04" db="EMBL/GenBank/DDBJ databases">
        <authorList>
            <person name="Waldvogel A.-M."/>
            <person name="Schoenle A."/>
        </authorList>
    </citation>
    <scope>NUCLEOTIDE SEQUENCE [LARGE SCALE GENOMIC DNA]</scope>
</reference>
<dbReference type="GO" id="GO:0016020">
    <property type="term" value="C:membrane"/>
    <property type="evidence" value="ECO:0007669"/>
    <property type="project" value="UniProtKB-SubCell"/>
</dbReference>
<keyword evidence="3" id="KW-0202">Cytokine</keyword>
<dbReference type="Pfam" id="PF00229">
    <property type="entry name" value="TNF"/>
    <property type="match status" value="1"/>
</dbReference>
<evidence type="ECO:0000313" key="7">
    <source>
        <dbReference type="Proteomes" id="UP001497482"/>
    </source>
</evidence>
<dbReference type="SUPFAM" id="SSF49842">
    <property type="entry name" value="TNF-like"/>
    <property type="match status" value="1"/>
</dbReference>
<proteinExistence type="inferred from homology"/>
<evidence type="ECO:0000313" key="6">
    <source>
        <dbReference type="EMBL" id="CAL1582586.1"/>
    </source>
</evidence>
<keyword evidence="7" id="KW-1185">Reference proteome</keyword>
<evidence type="ECO:0000256" key="4">
    <source>
        <dbReference type="ARBA" id="ARBA00023136"/>
    </source>
</evidence>
<comment type="similarity">
    <text evidence="2">Belongs to the tumor necrosis factor family.</text>
</comment>
<dbReference type="GO" id="GO:0005615">
    <property type="term" value="C:extracellular space"/>
    <property type="evidence" value="ECO:0007669"/>
    <property type="project" value="UniProtKB-KW"/>
</dbReference>
<dbReference type="PANTHER" id="PTHR11471">
    <property type="entry name" value="TUMOR NECROSIS FACTOR FAMILY MEMBER"/>
    <property type="match status" value="1"/>
</dbReference>
<dbReference type="Proteomes" id="UP001497482">
    <property type="component" value="Chromosome 15"/>
</dbReference>
<dbReference type="EMBL" id="OZ035837">
    <property type="protein sequence ID" value="CAL1582586.1"/>
    <property type="molecule type" value="Genomic_DNA"/>
</dbReference>
<dbReference type="Gene3D" id="2.60.120.40">
    <property type="match status" value="1"/>
</dbReference>
<dbReference type="SMART" id="SM00207">
    <property type="entry name" value="TNF"/>
    <property type="match status" value="1"/>
</dbReference>
<dbReference type="InterPro" id="IPR008983">
    <property type="entry name" value="Tumour_necrosis_fac-like_dom"/>
</dbReference>
<name>A0AAV2JY79_KNICA</name>
<protein>
    <recommendedName>
        <fullName evidence="5">THD domain-containing protein</fullName>
    </recommendedName>
</protein>
<keyword evidence="4" id="KW-0472">Membrane</keyword>
<dbReference type="GO" id="GO:0006955">
    <property type="term" value="P:immune response"/>
    <property type="evidence" value="ECO:0007669"/>
    <property type="project" value="InterPro"/>
</dbReference>
<evidence type="ECO:0000256" key="3">
    <source>
        <dbReference type="ARBA" id="ARBA00022514"/>
    </source>
</evidence>
<dbReference type="PROSITE" id="PS50049">
    <property type="entry name" value="THD_2"/>
    <property type="match status" value="1"/>
</dbReference>
<dbReference type="AlphaFoldDB" id="A0AAV2JY79"/>
<dbReference type="PANTHER" id="PTHR11471:SF54">
    <property type="entry name" value="TNF SUPERFAMILY MEMBER 11"/>
    <property type="match status" value="1"/>
</dbReference>
<feature type="domain" description="THD" evidence="5">
    <location>
        <begin position="199"/>
        <end position="352"/>
    </location>
</feature>
<evidence type="ECO:0000259" key="5">
    <source>
        <dbReference type="PROSITE" id="PS50049"/>
    </source>
</evidence>
<organism evidence="6 7">
    <name type="scientific">Knipowitschia caucasica</name>
    <name type="common">Caucasian dwarf goby</name>
    <name type="synonym">Pomatoschistus caucasicus</name>
    <dbReference type="NCBI Taxonomy" id="637954"/>
    <lineage>
        <taxon>Eukaryota</taxon>
        <taxon>Metazoa</taxon>
        <taxon>Chordata</taxon>
        <taxon>Craniata</taxon>
        <taxon>Vertebrata</taxon>
        <taxon>Euteleostomi</taxon>
        <taxon>Actinopterygii</taxon>
        <taxon>Neopterygii</taxon>
        <taxon>Teleostei</taxon>
        <taxon>Neoteleostei</taxon>
        <taxon>Acanthomorphata</taxon>
        <taxon>Gobiaria</taxon>
        <taxon>Gobiiformes</taxon>
        <taxon>Gobioidei</taxon>
        <taxon>Gobiidae</taxon>
        <taxon>Gobiinae</taxon>
        <taxon>Knipowitschia</taxon>
    </lineage>
</organism>
<evidence type="ECO:0000256" key="2">
    <source>
        <dbReference type="ARBA" id="ARBA00008670"/>
    </source>
</evidence>
<dbReference type="InterPro" id="IPR006052">
    <property type="entry name" value="TNF_dom"/>
</dbReference>
<evidence type="ECO:0000256" key="1">
    <source>
        <dbReference type="ARBA" id="ARBA00004370"/>
    </source>
</evidence>
<sequence>MNQSVPAPGRCVTEVWARKGEGPLINSAALCSLRLKSSRSSTLDQFPDPVLLCPQPLSAFAPALSSNWLQGQKTRGPGPPTSAHIHGYTMASSHDYRGYLRDSVDLEATQHDRFHPAQSSENTCRPFLIGTLVIMGLLQVASSVAILLHLTGYLQEVDLSAAQHRPMEEMQKDPIIGALQASPKKCSRNRRKFSRDSVPSAHLPIKAGHEYPKGKPHPVPIEWDNNQGDLHCVKYEKGKIFIDEPGYYYVYAKTCFRYYNLAEEDRDISNLDFSKIQLIQYICHDQHQQNTIVVIGKTGSAVHWNNGSYNMYCAQQGRGVRLEQGDALFVNVSNAWLLDQGRDATYLGVIKLSN</sequence>
<comment type="subcellular location">
    <subcellularLocation>
        <location evidence="1">Membrane</location>
    </subcellularLocation>
</comment>
<dbReference type="GO" id="GO:0005125">
    <property type="term" value="F:cytokine activity"/>
    <property type="evidence" value="ECO:0007669"/>
    <property type="project" value="UniProtKB-KW"/>
</dbReference>
<accession>A0AAV2JY79</accession>
<dbReference type="GO" id="GO:0005164">
    <property type="term" value="F:tumor necrosis factor receptor binding"/>
    <property type="evidence" value="ECO:0007669"/>
    <property type="project" value="InterPro"/>
</dbReference>